<reference evidence="6" key="1">
    <citation type="journal article" date="2014" name="Nat. Commun.">
        <title>The rainbow trout genome provides novel insights into evolution after whole-genome duplication in vertebrates.</title>
        <authorList>
            <person name="Berthelot C."/>
            <person name="Brunet F."/>
            <person name="Chalopin D."/>
            <person name="Juanchich A."/>
            <person name="Bernard M."/>
            <person name="Noel B."/>
            <person name="Bento P."/>
            <person name="Da Silva C."/>
            <person name="Labadie K."/>
            <person name="Alberti A."/>
            <person name="Aury J.M."/>
            <person name="Louis A."/>
            <person name="Dehais P."/>
            <person name="Bardou P."/>
            <person name="Montfort J."/>
            <person name="Klopp C."/>
            <person name="Cabau C."/>
            <person name="Gaspin C."/>
            <person name="Thorgaard G.H."/>
            <person name="Boussaha M."/>
            <person name="Quillet E."/>
            <person name="Guyomard R."/>
            <person name="Galiana D."/>
            <person name="Bobe J."/>
            <person name="Volff J.N."/>
            <person name="Genet C."/>
            <person name="Wincker P."/>
            <person name="Jaillon O."/>
            <person name="Roest Crollius H."/>
            <person name="Guiguen Y."/>
        </authorList>
    </citation>
    <scope>NUCLEOTIDE SEQUENCE [LARGE SCALE GENOMIC DNA]</scope>
</reference>
<dbReference type="PaxDb" id="8022-A0A060YI60"/>
<protein>
    <recommendedName>
        <fullName evidence="1">DNA-directed DNA polymerase</fullName>
        <ecNumber evidence="1">2.7.7.7</ecNumber>
    </recommendedName>
</protein>
<dbReference type="PANTHER" id="PTHR45812:SF1">
    <property type="entry name" value="DNA POLYMERASE ZETA CATALYTIC SUBUNIT"/>
    <property type="match status" value="1"/>
</dbReference>
<dbReference type="Pfam" id="PF00136">
    <property type="entry name" value="DNA_pol_B"/>
    <property type="match status" value="1"/>
</dbReference>
<dbReference type="SUPFAM" id="SSF56672">
    <property type="entry name" value="DNA/RNA polymerases"/>
    <property type="match status" value="1"/>
</dbReference>
<dbReference type="InterPro" id="IPR043502">
    <property type="entry name" value="DNA/RNA_pol_sf"/>
</dbReference>
<organism evidence="6 7">
    <name type="scientific">Oncorhynchus mykiss</name>
    <name type="common">Rainbow trout</name>
    <name type="synonym">Salmo gairdneri</name>
    <dbReference type="NCBI Taxonomy" id="8022"/>
    <lineage>
        <taxon>Eukaryota</taxon>
        <taxon>Metazoa</taxon>
        <taxon>Chordata</taxon>
        <taxon>Craniata</taxon>
        <taxon>Vertebrata</taxon>
        <taxon>Euteleostomi</taxon>
        <taxon>Actinopterygii</taxon>
        <taxon>Neopterygii</taxon>
        <taxon>Teleostei</taxon>
        <taxon>Protacanthopterygii</taxon>
        <taxon>Salmoniformes</taxon>
        <taxon>Salmonidae</taxon>
        <taxon>Salmoninae</taxon>
        <taxon>Oncorhynchus</taxon>
    </lineage>
</organism>
<name>A0A060YI60_ONCMY</name>
<accession>A0A060YI60</accession>
<dbReference type="EC" id="2.7.7.7" evidence="1"/>
<evidence type="ECO:0000256" key="1">
    <source>
        <dbReference type="ARBA" id="ARBA00012417"/>
    </source>
</evidence>
<dbReference type="Gene3D" id="3.90.1600.10">
    <property type="entry name" value="Palm domain of DNA polymerase"/>
    <property type="match status" value="1"/>
</dbReference>
<evidence type="ECO:0000313" key="7">
    <source>
        <dbReference type="Proteomes" id="UP000193380"/>
    </source>
</evidence>
<dbReference type="AlphaFoldDB" id="A0A060YI60"/>
<dbReference type="EMBL" id="FR912003">
    <property type="protein sequence ID" value="CDQ91603.1"/>
    <property type="molecule type" value="Genomic_DNA"/>
</dbReference>
<sequence length="85" mass="9634">MEPESRFYSNSVVVLDFQLLYPSIAIAYNYCYSTCLGHMESMGTADEFKFGCTSLRVPPELLYQLRNDITVSPNGIVFVKVQLVL</sequence>
<dbReference type="InterPro" id="IPR030559">
    <property type="entry name" value="PolZ_Rev3"/>
</dbReference>
<proteinExistence type="predicted"/>
<evidence type="ECO:0000313" key="6">
    <source>
        <dbReference type="EMBL" id="CDQ91603.1"/>
    </source>
</evidence>
<dbReference type="Proteomes" id="UP000193380">
    <property type="component" value="Unassembled WGS sequence"/>
</dbReference>
<keyword evidence="4" id="KW-0239">DNA-directed DNA polymerase</keyword>
<evidence type="ECO:0000256" key="2">
    <source>
        <dbReference type="ARBA" id="ARBA00022679"/>
    </source>
</evidence>
<dbReference type="GO" id="GO:0003887">
    <property type="term" value="F:DNA-directed DNA polymerase activity"/>
    <property type="evidence" value="ECO:0007669"/>
    <property type="project" value="UniProtKB-KW"/>
</dbReference>
<dbReference type="GO" id="GO:0016035">
    <property type="term" value="C:zeta DNA polymerase complex"/>
    <property type="evidence" value="ECO:0007669"/>
    <property type="project" value="InterPro"/>
</dbReference>
<dbReference type="GO" id="GO:0005634">
    <property type="term" value="C:nucleus"/>
    <property type="evidence" value="ECO:0007669"/>
    <property type="project" value="TreeGrafter"/>
</dbReference>
<evidence type="ECO:0000259" key="5">
    <source>
        <dbReference type="Pfam" id="PF00136"/>
    </source>
</evidence>
<evidence type="ECO:0000256" key="4">
    <source>
        <dbReference type="ARBA" id="ARBA00022932"/>
    </source>
</evidence>
<dbReference type="STRING" id="8022.A0A060YI60"/>
<dbReference type="InterPro" id="IPR006134">
    <property type="entry name" value="DNA-dir_DNA_pol_B_multi_dom"/>
</dbReference>
<dbReference type="GO" id="GO:0000166">
    <property type="term" value="F:nucleotide binding"/>
    <property type="evidence" value="ECO:0007669"/>
    <property type="project" value="InterPro"/>
</dbReference>
<feature type="domain" description="DNA-directed DNA polymerase family B multifunctional" evidence="5">
    <location>
        <begin position="1"/>
        <end position="80"/>
    </location>
</feature>
<evidence type="ECO:0000256" key="3">
    <source>
        <dbReference type="ARBA" id="ARBA00022695"/>
    </source>
</evidence>
<gene>
    <name evidence="6" type="ORF">GSONMT00049710001</name>
</gene>
<keyword evidence="3" id="KW-0548">Nucleotidyltransferase</keyword>
<dbReference type="GO" id="GO:0000724">
    <property type="term" value="P:double-strand break repair via homologous recombination"/>
    <property type="evidence" value="ECO:0007669"/>
    <property type="project" value="TreeGrafter"/>
</dbReference>
<reference evidence="6" key="2">
    <citation type="submission" date="2014-03" db="EMBL/GenBank/DDBJ databases">
        <authorList>
            <person name="Genoscope - CEA"/>
        </authorList>
    </citation>
    <scope>NUCLEOTIDE SEQUENCE</scope>
</reference>
<dbReference type="GO" id="GO:0042276">
    <property type="term" value="P:error-prone translesion synthesis"/>
    <property type="evidence" value="ECO:0007669"/>
    <property type="project" value="TreeGrafter"/>
</dbReference>
<keyword evidence="2" id="KW-0808">Transferase</keyword>
<dbReference type="GO" id="GO:0003677">
    <property type="term" value="F:DNA binding"/>
    <property type="evidence" value="ECO:0007669"/>
    <property type="project" value="InterPro"/>
</dbReference>
<dbReference type="InterPro" id="IPR023211">
    <property type="entry name" value="DNA_pol_palm_dom_sf"/>
</dbReference>
<dbReference type="PANTHER" id="PTHR45812">
    <property type="entry name" value="DNA POLYMERASE ZETA CATALYTIC SUBUNIT"/>
    <property type="match status" value="1"/>
</dbReference>